<dbReference type="OrthoDB" id="272077at2759"/>
<dbReference type="SMART" id="SM00671">
    <property type="entry name" value="SEL1"/>
    <property type="match status" value="7"/>
</dbReference>
<dbReference type="Pfam" id="PF08238">
    <property type="entry name" value="Sel1"/>
    <property type="match status" value="7"/>
</dbReference>
<keyword evidence="7 8" id="KW-0378">Hydrolase</keyword>
<dbReference type="InterPro" id="IPR008928">
    <property type="entry name" value="6-hairpin_glycosidase_sf"/>
</dbReference>
<dbReference type="EMBL" id="CAJVPQ010008642">
    <property type="protein sequence ID" value="CAG8708541.1"/>
    <property type="molecule type" value="Genomic_DNA"/>
</dbReference>
<dbReference type="GO" id="GO:0030245">
    <property type="term" value="P:cellulose catabolic process"/>
    <property type="evidence" value="ECO:0007669"/>
    <property type="project" value="UniProtKB-KW"/>
</dbReference>
<dbReference type="InterPro" id="IPR051726">
    <property type="entry name" value="Chitin_Synth_Reg"/>
</dbReference>
<evidence type="ECO:0000256" key="3">
    <source>
        <dbReference type="ARBA" id="ARBA00022737"/>
    </source>
</evidence>
<feature type="non-terminal residue" evidence="12">
    <location>
        <position position="953"/>
    </location>
</feature>
<evidence type="ECO:0000256" key="4">
    <source>
        <dbReference type="ARBA" id="ARBA00023001"/>
    </source>
</evidence>
<name>A0A9N9HVV2_9GLOM</name>
<evidence type="ECO:0000256" key="7">
    <source>
        <dbReference type="PROSITE-ProRule" id="PRU10060"/>
    </source>
</evidence>
<keyword evidence="13" id="KW-1185">Reference proteome</keyword>
<dbReference type="PANTHER" id="PTHR46430:SF1">
    <property type="entry name" value="CHITIN SYNTHASE REGULATOR SKT5-RELATED"/>
    <property type="match status" value="1"/>
</dbReference>
<evidence type="ECO:0000259" key="11">
    <source>
        <dbReference type="Pfam" id="PF00759"/>
    </source>
</evidence>
<evidence type="ECO:0000256" key="10">
    <source>
        <dbReference type="SAM" id="Phobius"/>
    </source>
</evidence>
<keyword evidence="4 8" id="KW-0136">Cellulose degradation</keyword>
<dbReference type="InterPro" id="IPR001701">
    <property type="entry name" value="Glyco_hydro_9"/>
</dbReference>
<keyword evidence="3" id="KW-0677">Repeat</keyword>
<keyword evidence="6 7" id="KW-0624">Polysaccharide degradation</keyword>
<dbReference type="PROSITE" id="PS00698">
    <property type="entry name" value="GH9_3"/>
    <property type="match status" value="1"/>
</dbReference>
<evidence type="ECO:0000313" key="12">
    <source>
        <dbReference type="EMBL" id="CAG8708541.1"/>
    </source>
</evidence>
<organism evidence="12 13">
    <name type="scientific">Funneliformis caledonium</name>
    <dbReference type="NCBI Taxonomy" id="1117310"/>
    <lineage>
        <taxon>Eukaryota</taxon>
        <taxon>Fungi</taxon>
        <taxon>Fungi incertae sedis</taxon>
        <taxon>Mucoromycota</taxon>
        <taxon>Glomeromycotina</taxon>
        <taxon>Glomeromycetes</taxon>
        <taxon>Glomerales</taxon>
        <taxon>Glomeraceae</taxon>
        <taxon>Funneliformis</taxon>
    </lineage>
</organism>
<comment type="caution">
    <text evidence="12">The sequence shown here is derived from an EMBL/GenBank/DDBJ whole genome shotgun (WGS) entry which is preliminary data.</text>
</comment>
<dbReference type="EC" id="3.2.1.4" evidence="8"/>
<evidence type="ECO:0000256" key="6">
    <source>
        <dbReference type="ARBA" id="ARBA00023326"/>
    </source>
</evidence>
<feature type="active site" evidence="7">
    <location>
        <position position="877"/>
    </location>
</feature>
<keyword evidence="10" id="KW-1133">Transmembrane helix</keyword>
<dbReference type="GO" id="GO:0008810">
    <property type="term" value="F:cellulase activity"/>
    <property type="evidence" value="ECO:0007669"/>
    <property type="project" value="UniProtKB-EC"/>
</dbReference>
<evidence type="ECO:0000256" key="9">
    <source>
        <dbReference type="SAM" id="MobiDB-lite"/>
    </source>
</evidence>
<dbReference type="Pfam" id="PF00759">
    <property type="entry name" value="Glyco_hydro_9"/>
    <property type="match status" value="1"/>
</dbReference>
<evidence type="ECO:0000256" key="5">
    <source>
        <dbReference type="ARBA" id="ARBA00023277"/>
    </source>
</evidence>
<feature type="domain" description="Glycoside hydrolase family 9" evidence="11">
    <location>
        <begin position="467"/>
        <end position="898"/>
    </location>
</feature>
<accession>A0A9N9HVV2</accession>
<comment type="catalytic activity">
    <reaction evidence="1 8">
        <text>Endohydrolysis of (1-&gt;4)-beta-D-glucosidic linkages in cellulose, lichenin and cereal beta-D-glucans.</text>
        <dbReference type="EC" id="3.2.1.4"/>
    </reaction>
</comment>
<dbReference type="SUPFAM" id="SSF48208">
    <property type="entry name" value="Six-hairpin glycosidases"/>
    <property type="match status" value="1"/>
</dbReference>
<keyword evidence="10" id="KW-0472">Membrane</keyword>
<proteinExistence type="inferred from homology"/>
<feature type="region of interest" description="Disordered" evidence="9">
    <location>
        <begin position="351"/>
        <end position="372"/>
    </location>
</feature>
<dbReference type="Gene3D" id="1.25.40.10">
    <property type="entry name" value="Tetratricopeptide repeat domain"/>
    <property type="match status" value="1"/>
</dbReference>
<dbReference type="InterPro" id="IPR033126">
    <property type="entry name" value="Glyco_hydro_9_Asp/Glu_AS"/>
</dbReference>
<dbReference type="Proteomes" id="UP000789570">
    <property type="component" value="Unassembled WGS sequence"/>
</dbReference>
<gene>
    <name evidence="12" type="ORF">FCALED_LOCUS13811</name>
</gene>
<feature type="transmembrane region" description="Helical" evidence="10">
    <location>
        <begin position="924"/>
        <end position="946"/>
    </location>
</feature>
<comment type="similarity">
    <text evidence="2 7 8">Belongs to the glycosyl hydrolase 9 (cellulase E) family.</text>
</comment>
<keyword evidence="5 7" id="KW-0119">Carbohydrate metabolism</keyword>
<dbReference type="InterPro" id="IPR012341">
    <property type="entry name" value="6hp_glycosidase-like_sf"/>
</dbReference>
<dbReference type="SUPFAM" id="SSF81901">
    <property type="entry name" value="HCP-like"/>
    <property type="match status" value="1"/>
</dbReference>
<reference evidence="12" key="1">
    <citation type="submission" date="2021-06" db="EMBL/GenBank/DDBJ databases">
        <authorList>
            <person name="Kallberg Y."/>
            <person name="Tangrot J."/>
            <person name="Rosling A."/>
        </authorList>
    </citation>
    <scope>NUCLEOTIDE SEQUENCE</scope>
    <source>
        <strain evidence="12">UK204</strain>
    </source>
</reference>
<evidence type="ECO:0000256" key="2">
    <source>
        <dbReference type="ARBA" id="ARBA00007072"/>
    </source>
</evidence>
<protein>
    <recommendedName>
        <fullName evidence="8">Endoglucanase</fullName>
        <ecNumber evidence="8">3.2.1.4</ecNumber>
    </recommendedName>
</protein>
<dbReference type="InterPro" id="IPR011990">
    <property type="entry name" value="TPR-like_helical_dom_sf"/>
</dbReference>
<evidence type="ECO:0000256" key="8">
    <source>
        <dbReference type="RuleBase" id="RU361166"/>
    </source>
</evidence>
<dbReference type="AlphaFoldDB" id="A0A9N9HVV2"/>
<feature type="non-terminal residue" evidence="12">
    <location>
        <position position="1"/>
    </location>
</feature>
<keyword evidence="7 8" id="KW-0326">Glycosidase</keyword>
<dbReference type="InterPro" id="IPR006597">
    <property type="entry name" value="Sel1-like"/>
</dbReference>
<keyword evidence="10" id="KW-0812">Transmembrane</keyword>
<dbReference type="PANTHER" id="PTHR46430">
    <property type="entry name" value="PROTEIN SKT5-RELATED"/>
    <property type="match status" value="1"/>
</dbReference>
<evidence type="ECO:0000256" key="1">
    <source>
        <dbReference type="ARBA" id="ARBA00000966"/>
    </source>
</evidence>
<dbReference type="Gene3D" id="1.50.10.10">
    <property type="match status" value="1"/>
</dbReference>
<evidence type="ECO:0000313" key="13">
    <source>
        <dbReference type="Proteomes" id="UP000789570"/>
    </source>
</evidence>
<sequence length="953" mass="107031">LSSCVMPVETPLLDQSHLKPGHKASLLSHSQTLELYRQNAKKTNDPDLQFEFAAFMVEASRAMNDEEAKKRDDLVKEGLALLRKLADRGHANSQYYLADCYASAIGTSKNKPDFDKAFPLFVQSSKHGHPDAAYRAGVCYEQGWGCRKDFAKAEQFFKKSASSSHPGALYRLGIAELKGELGLAKNPRDGVRYLKRAAENANEEFPHALHELSELHEKGIDNVCFVDIEYAVQLLIEAANLNYAPSAFKLGEYYEYGKMGCPQDAALSIHYYTIAAQQDHREACFALTAWYLVGSPGILPQSDTEAYLWAKRAAEKGLPKAEYAVGYFTEVGIGVKKDQLDANKWYRRAAEHGDKRAQQRLKGGAPIDEKKPKRDDCEMLEFSRAAEYEIRAVEKRSPKAINIFLPSVKTDQGKQLKMYKLSLLLPIFITLVIKIVLAQDSKNYATPAPTDIPGIPQPGPDQKNYEYSKLLSYSLLFYEAQRSGKLPPDNRITWRSDSALQDGSDNKVDLVGGYYDAGDHLKFTFPLSWTLSSISWGAYEWYEGYQTAGQATQLRDMIKWGTDWLIKAHSDPDVLYVMVGTAEVDHNYWGPDTNIPLPRPSFNINNSSHGNDAAAEAAAAMAAASLFFKDKVQDEDYANTLSFHAKQLYDFANQQPYVTYQTSVKEADDMYSSNGYQDELVWSSLWLYKLTKDPQYFDNAVNYFKQFKLSGQVNVVNWDDKTGASYILFVQCATELKRNDIDTWKAEAERYLDAVVSPDGRCRFTKGGLYFCEGDSDAASLNPALNAAFVSLLYSPFSSSDSKKDDYIKFAAKQMNYLFGDNPMKTPYVVGIHPNSPKDPHHSGAHGGTDINNPRENMHVLYGSIVGGPSKHDKYKDDRKDYKQSEVALDYNAPFQSLMAYQVINAKEDPYYVTLPPGRPQTNVALIVILVLLSLSVVGIGGFIYWKKYRNRN</sequence>
<feature type="active site" evidence="7">
    <location>
        <position position="886"/>
    </location>
</feature>